<dbReference type="EMBL" id="CP042817">
    <property type="protein sequence ID" value="QEJ99455.1"/>
    <property type="molecule type" value="Genomic_DNA"/>
</dbReference>
<proteinExistence type="predicted"/>
<reference evidence="1 2" key="1">
    <citation type="submission" date="2019-08" db="EMBL/GenBank/DDBJ databases">
        <authorList>
            <person name="Kuhnert P."/>
        </authorList>
    </citation>
    <scope>NUCLEOTIDE SEQUENCE [LARGE SCALE GENOMIC DNA]</scope>
    <source>
        <strain evidence="1 2">B36.5</strain>
    </source>
</reference>
<evidence type="ECO:0000313" key="2">
    <source>
        <dbReference type="Proteomes" id="UP000323594"/>
    </source>
</evidence>
<dbReference type="AlphaFoldDB" id="A0AAE6IW45"/>
<protein>
    <submittedName>
        <fullName evidence="1">Uncharacterized protein</fullName>
    </submittedName>
</protein>
<sequence>MPSNKILQHQLLEVELNGKISEKRAVQFTLITQQGYPSVIASLYFPFDAKDGKKGEKIKVYLTDKEKRDVYFTGTVFETAIEDRYRKLIVTDSYYKLCCTPFTAAYRKEKASVIIDDILQAAGITEKSVSVPDVELARFSPQTLPANRILDILIDALKEHGTKDLVYFFDENNCFHFGTKKDTGKNKGSSFSFDHKKTILSRGKDWIEVLPAPIRHSMKISVDGSSFETIRTELTVREKASRLFLHIREAQ</sequence>
<dbReference type="RefSeq" id="WP_148879347.1">
    <property type="nucleotide sequence ID" value="NZ_CP042813.1"/>
</dbReference>
<name>A0AAE6IW45_TREPH</name>
<accession>A0AAE6IW45</accession>
<dbReference type="Proteomes" id="UP000323594">
    <property type="component" value="Chromosome"/>
</dbReference>
<organism evidence="1 2">
    <name type="scientific">Treponema phagedenis</name>
    <dbReference type="NCBI Taxonomy" id="162"/>
    <lineage>
        <taxon>Bacteria</taxon>
        <taxon>Pseudomonadati</taxon>
        <taxon>Spirochaetota</taxon>
        <taxon>Spirochaetia</taxon>
        <taxon>Spirochaetales</taxon>
        <taxon>Treponemataceae</taxon>
        <taxon>Treponema</taxon>
    </lineage>
</organism>
<gene>
    <name evidence="1" type="ORF">FUT82_16630</name>
</gene>
<evidence type="ECO:0000313" key="1">
    <source>
        <dbReference type="EMBL" id="QEJ99455.1"/>
    </source>
</evidence>